<dbReference type="PANTHER" id="PTHR30332:SF17">
    <property type="entry name" value="TYPE IV PILIATION SYSTEM PROTEIN DR_0774-RELATED"/>
    <property type="match status" value="1"/>
</dbReference>
<dbReference type="Pfam" id="PF00263">
    <property type="entry name" value="Secretin"/>
    <property type="match status" value="1"/>
</dbReference>
<evidence type="ECO:0000256" key="1">
    <source>
        <dbReference type="RuleBase" id="RU004003"/>
    </source>
</evidence>
<dbReference type="Proteomes" id="UP000029986">
    <property type="component" value="Chromosome"/>
</dbReference>
<keyword evidence="2" id="KW-0812">Transmembrane</keyword>
<keyword evidence="2" id="KW-0472">Membrane</keyword>
<evidence type="ECO:0000259" key="4">
    <source>
        <dbReference type="Pfam" id="PF13629"/>
    </source>
</evidence>
<comment type="similarity">
    <text evidence="1">Belongs to the bacterial secretin family.</text>
</comment>
<dbReference type="GO" id="GO:0009306">
    <property type="term" value="P:protein secretion"/>
    <property type="evidence" value="ECO:0007669"/>
    <property type="project" value="InterPro"/>
</dbReference>
<dbReference type="InterPro" id="IPR004846">
    <property type="entry name" value="T2SS/T3SS_dom"/>
</dbReference>
<evidence type="ECO:0000256" key="2">
    <source>
        <dbReference type="SAM" id="Phobius"/>
    </source>
</evidence>
<organism evidence="5 6">
    <name type="scientific">Hafnia alvei FB1</name>
    <dbReference type="NCBI Taxonomy" id="1453496"/>
    <lineage>
        <taxon>Bacteria</taxon>
        <taxon>Pseudomonadati</taxon>
        <taxon>Pseudomonadota</taxon>
        <taxon>Gammaproteobacteria</taxon>
        <taxon>Enterobacterales</taxon>
        <taxon>Hafniaceae</taxon>
        <taxon>Hafnia</taxon>
    </lineage>
</organism>
<keyword evidence="6" id="KW-1185">Reference proteome</keyword>
<evidence type="ECO:0000313" key="6">
    <source>
        <dbReference type="Proteomes" id="UP000029986"/>
    </source>
</evidence>
<dbReference type="InterPro" id="IPR001775">
    <property type="entry name" value="GspD/PilQ"/>
</dbReference>
<dbReference type="PANTHER" id="PTHR30332">
    <property type="entry name" value="PROBABLE GENERAL SECRETION PATHWAY PROTEIN D"/>
    <property type="match status" value="1"/>
</dbReference>
<evidence type="ECO:0000313" key="5">
    <source>
        <dbReference type="EMBL" id="AIU72550.1"/>
    </source>
</evidence>
<dbReference type="InterPro" id="IPR050810">
    <property type="entry name" value="Bact_Secretion_Sys_Channel"/>
</dbReference>
<feature type="domain" description="Pilus formation protein N-terminal" evidence="4">
    <location>
        <begin position="41"/>
        <end position="110"/>
    </location>
</feature>
<dbReference type="PRINTS" id="PR00811">
    <property type="entry name" value="BCTERIALGSPD"/>
</dbReference>
<dbReference type="KEGG" id="hav:AT03_09225"/>
<dbReference type="GO" id="GO:0015627">
    <property type="term" value="C:type II protein secretion system complex"/>
    <property type="evidence" value="ECO:0007669"/>
    <property type="project" value="TreeGrafter"/>
</dbReference>
<name>A0A097R1G6_HAFAL</name>
<feature type="transmembrane region" description="Helical" evidence="2">
    <location>
        <begin position="20"/>
        <end position="39"/>
    </location>
</feature>
<proteinExistence type="inferred from homology"/>
<gene>
    <name evidence="5" type="ORF">AT03_09225</name>
</gene>
<keyword evidence="2" id="KW-1133">Transmembrane helix</keyword>
<accession>A0A097R1G6</accession>
<dbReference type="HOGENOM" id="CLU_017952_2_0_6"/>
<dbReference type="AlphaFoldDB" id="A0A097R1G6"/>
<dbReference type="OrthoDB" id="9779724at2"/>
<protein>
    <submittedName>
        <fullName evidence="5">Secretin</fullName>
    </submittedName>
</protein>
<reference evidence="5 6" key="1">
    <citation type="journal article" date="2014" name="Gut Pathog.">
        <title>Gene clusters of Hafnia alvei strain FB1 important in survival and pathogenesis: a draft genome perspective.</title>
        <authorList>
            <person name="Tan J.Y."/>
            <person name="Yin W.F."/>
            <person name="Chan K.G."/>
        </authorList>
    </citation>
    <scope>NUCLEOTIDE SEQUENCE [LARGE SCALE GENOMIC DNA]</scope>
    <source>
        <strain evidence="5 6">FB1</strain>
    </source>
</reference>
<feature type="domain" description="Type II/III secretion system secretin-like" evidence="3">
    <location>
        <begin position="264"/>
        <end position="421"/>
    </location>
</feature>
<sequence length="469" mass="50650">MSFCLAKQQGQRQKIGRVRANVGALWLLGMTGLFLSYYVNAQEVYMEAGESQVIQVDGNIDTIFISAPKVADYEIIGERGVMVYAKSDGQTDLIAFDKNGDQLIKTTLVVDPVLSAVQKKVGQLVPDSQISIQKVGKTYILSGTVPTEEDRDRVYQIVGEGVGAKRTANKKDVPSMSGGSGGGGENNNAWLDEVVYQEVINKLKLPITNQVNVKLSVVEVTKTFSDNVGIDWGTISGTGGNITPGTFRFVKFNADTLSSLVHAISNDSVARVLAEPNLSVLSGESAEFLVGGEVPVVTSSANGSNVQYKDFGIKLNVGAKVSSSKRIRVTLGEEVSNVDSTYSTNAGDSFPAFQTRRAKTTVELADGESFLLGGLISNNEREDLSRLPFIGDVPILGALFRNAKTERTRGELVVVATVNLVKPVTMRDIVLPDFQRTSTLARFMNFEGISNLRDRKLAEGFVEQGGFIK</sequence>
<evidence type="ECO:0000259" key="3">
    <source>
        <dbReference type="Pfam" id="PF00263"/>
    </source>
</evidence>
<dbReference type="PATRIC" id="fig|1453496.5.peg.1846"/>
<dbReference type="eggNOG" id="COG4964">
    <property type="taxonomic scope" value="Bacteria"/>
</dbReference>
<dbReference type="InterPro" id="IPR032789">
    <property type="entry name" value="T2SS-T3SS_pil_N"/>
</dbReference>
<dbReference type="EMBL" id="CP009706">
    <property type="protein sequence ID" value="AIU72550.1"/>
    <property type="molecule type" value="Genomic_DNA"/>
</dbReference>
<dbReference type="Pfam" id="PF13629">
    <property type="entry name" value="T2SS-T3SS_pil_N"/>
    <property type="match status" value="1"/>
</dbReference>